<accession>A0A848LHF8</accession>
<sequence length="557" mass="59016">MTYQRSPVKAPRVSGMALKAFVNALESGVGSVVLEKLVRDSGIERWRELSAGDAPPLQFPLPPGAPGAEPQAPMEQAARAIAAAPPPGERATVAAYVRAYREGGVDPVTVMRRLHESIDHLDSGRDRLGLFVSRKPDEVLRAAEASAERLRAGRPLSVLDGVPVVLKDEVDLAGFPTTLGTKFRDQLAAVDSTVAARLKAAGAIILGKANMNEIGINPIGLNPHHGAARNPWNRGRITGGSSSGSGAAVAAGLCPLSIGADGGGSIRIPAALCGIVGLKATWGRIPETGVPPLCWNVAHVGPMGLTVDDVAAMYALVSGPDGHDIVAETQPAHHLSGYENADLTGVRLGICWPYFEDADADVVARCRDAVRALTEAGATVVEIPAPDLNTVLWTHSCIILSEMAEAMLTHVKTRASDFGLDSRTNLAIGRHFRATDLVHALRHRHRLTRELLSLMKDVDVLVTPTTATTAPVIPEAALPDGESNLQVVDALMRFVRVANLTGFPALSVPAGYDRAGLPVGVQLTGRPFEEHLLLRLGRVVERATEHRRPPIHVSALR</sequence>
<dbReference type="GO" id="GO:0003824">
    <property type="term" value="F:catalytic activity"/>
    <property type="evidence" value="ECO:0007669"/>
    <property type="project" value="InterPro"/>
</dbReference>
<dbReference type="InterPro" id="IPR023631">
    <property type="entry name" value="Amidase_dom"/>
</dbReference>
<evidence type="ECO:0000313" key="3">
    <source>
        <dbReference type="Proteomes" id="UP000518300"/>
    </source>
</evidence>
<evidence type="ECO:0000313" key="2">
    <source>
        <dbReference type="EMBL" id="NMO16591.1"/>
    </source>
</evidence>
<proteinExistence type="predicted"/>
<dbReference type="InterPro" id="IPR020556">
    <property type="entry name" value="Amidase_CS"/>
</dbReference>
<dbReference type="RefSeq" id="WP_169345879.1">
    <property type="nucleotide sequence ID" value="NZ_JABBJJ010000072.1"/>
</dbReference>
<dbReference type="EMBL" id="JABBJJ010000072">
    <property type="protein sequence ID" value="NMO16591.1"/>
    <property type="molecule type" value="Genomic_DNA"/>
</dbReference>
<dbReference type="InterPro" id="IPR000120">
    <property type="entry name" value="Amidase"/>
</dbReference>
<dbReference type="Pfam" id="PF01425">
    <property type="entry name" value="Amidase"/>
    <property type="match status" value="1"/>
</dbReference>
<dbReference type="PROSITE" id="PS00571">
    <property type="entry name" value="AMIDASES"/>
    <property type="match status" value="1"/>
</dbReference>
<protein>
    <submittedName>
        <fullName evidence="2">Amidase</fullName>
    </submittedName>
</protein>
<organism evidence="2 3">
    <name type="scientific">Pyxidicoccus fallax</name>
    <dbReference type="NCBI Taxonomy" id="394095"/>
    <lineage>
        <taxon>Bacteria</taxon>
        <taxon>Pseudomonadati</taxon>
        <taxon>Myxococcota</taxon>
        <taxon>Myxococcia</taxon>
        <taxon>Myxococcales</taxon>
        <taxon>Cystobacterineae</taxon>
        <taxon>Myxococcaceae</taxon>
        <taxon>Pyxidicoccus</taxon>
    </lineage>
</organism>
<gene>
    <name evidence="2" type="ORF">HG543_17250</name>
</gene>
<keyword evidence="3" id="KW-1185">Reference proteome</keyword>
<dbReference type="PANTHER" id="PTHR11895:SF67">
    <property type="entry name" value="AMIDASE DOMAIN-CONTAINING PROTEIN"/>
    <property type="match status" value="1"/>
</dbReference>
<feature type="domain" description="Amidase" evidence="1">
    <location>
        <begin position="117"/>
        <end position="534"/>
    </location>
</feature>
<dbReference type="SUPFAM" id="SSF75304">
    <property type="entry name" value="Amidase signature (AS) enzymes"/>
    <property type="match status" value="1"/>
</dbReference>
<dbReference type="Gene3D" id="3.90.1300.10">
    <property type="entry name" value="Amidase signature (AS) domain"/>
    <property type="match status" value="1"/>
</dbReference>
<dbReference type="Proteomes" id="UP000518300">
    <property type="component" value="Unassembled WGS sequence"/>
</dbReference>
<evidence type="ECO:0000259" key="1">
    <source>
        <dbReference type="Pfam" id="PF01425"/>
    </source>
</evidence>
<reference evidence="2 3" key="1">
    <citation type="submission" date="2020-04" db="EMBL/GenBank/DDBJ databases">
        <title>Draft genome of Pyxidicoccus fallax type strain.</title>
        <authorList>
            <person name="Whitworth D.E."/>
        </authorList>
    </citation>
    <scope>NUCLEOTIDE SEQUENCE [LARGE SCALE GENOMIC DNA]</scope>
    <source>
        <strain evidence="2 3">DSM 14698</strain>
    </source>
</reference>
<comment type="caution">
    <text evidence="2">The sequence shown here is derived from an EMBL/GenBank/DDBJ whole genome shotgun (WGS) entry which is preliminary data.</text>
</comment>
<dbReference type="PANTHER" id="PTHR11895">
    <property type="entry name" value="TRANSAMIDASE"/>
    <property type="match status" value="1"/>
</dbReference>
<name>A0A848LHF8_9BACT</name>
<dbReference type="AlphaFoldDB" id="A0A848LHF8"/>
<dbReference type="InterPro" id="IPR036928">
    <property type="entry name" value="AS_sf"/>
</dbReference>